<evidence type="ECO:0000313" key="1">
    <source>
        <dbReference type="EMBL" id="GES24391.1"/>
    </source>
</evidence>
<accession>A0A5M3XXV9</accession>
<proteinExistence type="predicted"/>
<gene>
    <name evidence="1" type="ORF">Aple_072900</name>
</gene>
<dbReference type="Proteomes" id="UP000377595">
    <property type="component" value="Unassembled WGS sequence"/>
</dbReference>
<dbReference type="EMBL" id="BLAF01000051">
    <property type="protein sequence ID" value="GES24391.1"/>
    <property type="molecule type" value="Genomic_DNA"/>
</dbReference>
<keyword evidence="2" id="KW-1185">Reference proteome</keyword>
<dbReference type="AlphaFoldDB" id="A0A5M3XXV9"/>
<name>A0A5M3XXV9_9ACTN</name>
<comment type="caution">
    <text evidence="1">The sequence shown here is derived from an EMBL/GenBank/DDBJ whole genome shotgun (WGS) entry which is preliminary data.</text>
</comment>
<dbReference type="InterPro" id="IPR045592">
    <property type="entry name" value="DUF6461"/>
</dbReference>
<dbReference type="OrthoDB" id="3526760at2"/>
<organism evidence="1 2">
    <name type="scientific">Acrocarpospora pleiomorpha</name>
    <dbReference type="NCBI Taxonomy" id="90975"/>
    <lineage>
        <taxon>Bacteria</taxon>
        <taxon>Bacillati</taxon>
        <taxon>Actinomycetota</taxon>
        <taxon>Actinomycetes</taxon>
        <taxon>Streptosporangiales</taxon>
        <taxon>Streptosporangiaceae</taxon>
        <taxon>Acrocarpospora</taxon>
    </lineage>
</organism>
<sequence>MKATERLYHLLRSYDDSDVSMQQFYAVWCEGIAVEEALSILDADPDSGVPDSFGGWGSGSDGSGGGGLLVGTTGAWLVLIGDYRCTEDEILCALSQPDRPTLAISWDLHGANELKYARAGELITTIDICDTNYRSGSDPAALDPYLHDLRFNIDEHIPGEPMVDPRESFTSAMIAIGRMVGADLDKDWLDATHTSYAVRADSEW</sequence>
<reference evidence="1 2" key="1">
    <citation type="submission" date="2019-10" db="EMBL/GenBank/DDBJ databases">
        <title>Whole genome shotgun sequence of Acrocarpospora pleiomorpha NBRC 16267.</title>
        <authorList>
            <person name="Ichikawa N."/>
            <person name="Kimura A."/>
            <person name="Kitahashi Y."/>
            <person name="Komaki H."/>
            <person name="Oguchi A."/>
        </authorList>
    </citation>
    <scope>NUCLEOTIDE SEQUENCE [LARGE SCALE GENOMIC DNA]</scope>
    <source>
        <strain evidence="1 2">NBRC 16267</strain>
    </source>
</reference>
<evidence type="ECO:0000313" key="2">
    <source>
        <dbReference type="Proteomes" id="UP000377595"/>
    </source>
</evidence>
<protein>
    <submittedName>
        <fullName evidence="1">Uncharacterized protein</fullName>
    </submittedName>
</protein>
<dbReference type="RefSeq" id="WP_155349239.1">
    <property type="nucleotide sequence ID" value="NZ_BAAAHM010000041.1"/>
</dbReference>
<dbReference type="Pfam" id="PF20062">
    <property type="entry name" value="DUF6461"/>
    <property type="match status" value="1"/>
</dbReference>